<dbReference type="GO" id="GO:0005758">
    <property type="term" value="C:mitochondrial intermembrane space"/>
    <property type="evidence" value="ECO:0007669"/>
    <property type="project" value="InterPro"/>
</dbReference>
<evidence type="ECO:0000259" key="1">
    <source>
        <dbReference type="PROSITE" id="PS50904"/>
    </source>
</evidence>
<dbReference type="Proteomes" id="UP000053328">
    <property type="component" value="Unassembled WGS sequence"/>
</dbReference>
<dbReference type="InterPro" id="IPR037365">
    <property type="entry name" value="Slowmo/Ups"/>
</dbReference>
<feature type="domain" description="PRELI/MSF1" evidence="1">
    <location>
        <begin position="1"/>
        <end position="225"/>
    </location>
</feature>
<reference evidence="2 3" key="1">
    <citation type="submission" date="2015-01" db="EMBL/GenBank/DDBJ databases">
        <title>The Genome Sequence of Exophiala spinifera CBS89968.</title>
        <authorList>
            <consortium name="The Broad Institute Genomics Platform"/>
            <person name="Cuomo C."/>
            <person name="de Hoog S."/>
            <person name="Gorbushina A."/>
            <person name="Stielow B."/>
            <person name="Teixiera M."/>
            <person name="Abouelleil A."/>
            <person name="Chapman S.B."/>
            <person name="Priest M."/>
            <person name="Young S.K."/>
            <person name="Wortman J."/>
            <person name="Nusbaum C."/>
            <person name="Birren B."/>
        </authorList>
    </citation>
    <scope>NUCLEOTIDE SEQUENCE [LARGE SCALE GENOMIC DNA]</scope>
    <source>
        <strain evidence="2 3">CBS 89968</strain>
    </source>
</reference>
<accession>A0A0D1ZEV6</accession>
<dbReference type="PANTHER" id="PTHR11158">
    <property type="entry name" value="MSF1/PX19 RELATED"/>
    <property type="match status" value="1"/>
</dbReference>
<dbReference type="VEuPathDB" id="FungiDB:PV08_10787"/>
<dbReference type="Pfam" id="PF04707">
    <property type="entry name" value="PRELI"/>
    <property type="match status" value="1"/>
</dbReference>
<protein>
    <recommendedName>
        <fullName evidence="1">PRELI/MSF1 domain-containing protein</fullName>
    </recommendedName>
</protein>
<gene>
    <name evidence="2" type="ORF">PV08_10787</name>
</gene>
<dbReference type="GeneID" id="27337870"/>
<keyword evidence="3" id="KW-1185">Reference proteome</keyword>
<evidence type="ECO:0000313" key="3">
    <source>
        <dbReference type="Proteomes" id="UP000053328"/>
    </source>
</evidence>
<dbReference type="PROSITE" id="PS50904">
    <property type="entry name" value="PRELI_MSF1"/>
    <property type="match status" value="1"/>
</dbReference>
<proteinExistence type="predicted"/>
<dbReference type="AlphaFoldDB" id="A0A0D1ZEV6"/>
<dbReference type="STRING" id="91928.A0A0D1ZEV6"/>
<organism evidence="2 3">
    <name type="scientific">Exophiala spinifera</name>
    <dbReference type="NCBI Taxonomy" id="91928"/>
    <lineage>
        <taxon>Eukaryota</taxon>
        <taxon>Fungi</taxon>
        <taxon>Dikarya</taxon>
        <taxon>Ascomycota</taxon>
        <taxon>Pezizomycotina</taxon>
        <taxon>Eurotiomycetes</taxon>
        <taxon>Chaetothyriomycetidae</taxon>
        <taxon>Chaetothyriales</taxon>
        <taxon>Herpotrichiellaceae</taxon>
        <taxon>Exophiala</taxon>
    </lineage>
</organism>
<dbReference type="InterPro" id="IPR006797">
    <property type="entry name" value="PRELI/MSF1_dom"/>
</dbReference>
<name>A0A0D1ZEV6_9EURO</name>
<dbReference type="EMBL" id="KN847499">
    <property type="protein sequence ID" value="KIW11487.1"/>
    <property type="molecule type" value="Genomic_DNA"/>
</dbReference>
<evidence type="ECO:0000313" key="2">
    <source>
        <dbReference type="EMBL" id="KIW11487.1"/>
    </source>
</evidence>
<dbReference type="RefSeq" id="XP_016231703.1">
    <property type="nucleotide sequence ID" value="XM_016385101.1"/>
</dbReference>
<dbReference type="HOGENOM" id="CLU_067902_0_0_1"/>
<sequence>MKFYESSFNYDYTFPAVTLAYFLRYPNPYSRHVLSSDVIDRYVDPETQRLHTIRLHLKKSKVPAGILKFLPRGLAGPGGASQSYILEKTTIDVKEGWMETESKNMEWTGILSVVERQSFRRQRLNDLAEGSNNDVELAKETTSCRTVVTFVSHLGQGKLLSWRHKDNHIETPEEDVPKQGFFASLSTAGIQRTVELIGVKRTKSALANGKEGMNVVLERLRSGGIVGVLEGMRRDRLETVAGEGR</sequence>
<dbReference type="OrthoDB" id="341300at2759"/>